<evidence type="ECO:0000313" key="3">
    <source>
        <dbReference type="Proteomes" id="UP000281553"/>
    </source>
</evidence>
<proteinExistence type="predicted"/>
<dbReference type="GO" id="GO:0031179">
    <property type="term" value="P:peptide modification"/>
    <property type="evidence" value="ECO:0007669"/>
    <property type="project" value="InterPro"/>
</dbReference>
<accession>A0A3P7NZ01</accession>
<protein>
    <submittedName>
        <fullName evidence="2">Uncharacterized protein</fullName>
    </submittedName>
</protein>
<feature type="binding site" evidence="1">
    <location>
        <position position="243"/>
    </location>
    <ligand>
        <name>Zn(2+)</name>
        <dbReference type="ChEBI" id="CHEBI:29105"/>
    </ligand>
</feature>
<organism evidence="2 3">
    <name type="scientific">Dibothriocephalus latus</name>
    <name type="common">Fish tapeworm</name>
    <name type="synonym">Diphyllobothrium latum</name>
    <dbReference type="NCBI Taxonomy" id="60516"/>
    <lineage>
        <taxon>Eukaryota</taxon>
        <taxon>Metazoa</taxon>
        <taxon>Spiralia</taxon>
        <taxon>Lophotrochozoa</taxon>
        <taxon>Platyhelminthes</taxon>
        <taxon>Cestoda</taxon>
        <taxon>Eucestoda</taxon>
        <taxon>Diphyllobothriidea</taxon>
        <taxon>Diphyllobothriidae</taxon>
        <taxon>Dibothriocephalus</taxon>
    </lineage>
</organism>
<evidence type="ECO:0000313" key="2">
    <source>
        <dbReference type="EMBL" id="VDN10816.1"/>
    </source>
</evidence>
<dbReference type="InterPro" id="IPR012341">
    <property type="entry name" value="6hp_glycosidase-like_sf"/>
</dbReference>
<keyword evidence="3" id="KW-1185">Reference proteome</keyword>
<evidence type="ECO:0000256" key="1">
    <source>
        <dbReference type="PIRSR" id="PIRSR607822-1"/>
    </source>
</evidence>
<sequence length="264" mass="29524">MLTVHLIDISPFMSFQGILLLGVRLTQSPNLVTALQLEDFATRTQSLIAEAVQHREKCRLAQNVSVLTSNYIGPCLVGALLYCQQRSTSSAFFLPQVVERILSDGRTLSKEMQLNGTYQELIQPWALRCPPLMFTWHDKAYLGAAHGFAGILMTLLKVSDDILKPITDSHNQRHKQCNKISPLNASFCMKVHQQMPEALPDTALYALILPTITWLSELHFDGEEHYNWPSSLGNNNNRLVQWCHGAPGIIPLLLLAHTVSVPCV</sequence>
<dbReference type="AlphaFoldDB" id="A0A3P7NZ01"/>
<keyword evidence="1" id="KW-0862">Zinc</keyword>
<dbReference type="Pfam" id="PF05147">
    <property type="entry name" value="LANC_like"/>
    <property type="match status" value="2"/>
</dbReference>
<keyword evidence="1" id="KW-0479">Metal-binding</keyword>
<dbReference type="GO" id="GO:0046872">
    <property type="term" value="F:metal ion binding"/>
    <property type="evidence" value="ECO:0007669"/>
    <property type="project" value="UniProtKB-KW"/>
</dbReference>
<name>A0A3P7NZ01_DIBLA</name>
<gene>
    <name evidence="2" type="ORF">DILT_LOCUS6647</name>
</gene>
<dbReference type="PRINTS" id="PR01950">
    <property type="entry name" value="LANCSUPER"/>
</dbReference>
<dbReference type="PANTHER" id="PTHR12736:SF21">
    <property type="entry name" value="LANC-LIKE PROTEIN 2"/>
    <property type="match status" value="1"/>
</dbReference>
<dbReference type="GO" id="GO:0005886">
    <property type="term" value="C:plasma membrane"/>
    <property type="evidence" value="ECO:0007669"/>
    <property type="project" value="TreeGrafter"/>
</dbReference>
<dbReference type="Gene3D" id="1.50.10.10">
    <property type="match status" value="2"/>
</dbReference>
<dbReference type="GO" id="GO:0005975">
    <property type="term" value="P:carbohydrate metabolic process"/>
    <property type="evidence" value="ECO:0007669"/>
    <property type="project" value="InterPro"/>
</dbReference>
<reference evidence="2 3" key="1">
    <citation type="submission" date="2018-11" db="EMBL/GenBank/DDBJ databases">
        <authorList>
            <consortium name="Pathogen Informatics"/>
        </authorList>
    </citation>
    <scope>NUCLEOTIDE SEQUENCE [LARGE SCALE GENOMIC DNA]</scope>
</reference>
<dbReference type="SUPFAM" id="SSF158745">
    <property type="entry name" value="LanC-like"/>
    <property type="match status" value="1"/>
</dbReference>
<dbReference type="EMBL" id="UYRU01050052">
    <property type="protein sequence ID" value="VDN10816.1"/>
    <property type="molecule type" value="Genomic_DNA"/>
</dbReference>
<dbReference type="InterPro" id="IPR007822">
    <property type="entry name" value="LANC-like"/>
</dbReference>
<dbReference type="OrthoDB" id="10257263at2759"/>
<dbReference type="PANTHER" id="PTHR12736">
    <property type="entry name" value="LANC-LIKE PROTEIN"/>
    <property type="match status" value="1"/>
</dbReference>
<dbReference type="Proteomes" id="UP000281553">
    <property type="component" value="Unassembled WGS sequence"/>
</dbReference>